<dbReference type="InterPro" id="IPR004911">
    <property type="entry name" value="Interferon-induced_GILT"/>
</dbReference>
<evidence type="ECO:0000256" key="2">
    <source>
        <dbReference type="ARBA" id="ARBA00005679"/>
    </source>
</evidence>
<dbReference type="Gene3D" id="3.40.30.10">
    <property type="entry name" value="Glutaredoxin"/>
    <property type="match status" value="1"/>
</dbReference>
<dbReference type="Pfam" id="PF03227">
    <property type="entry name" value="GILT"/>
    <property type="match status" value="1"/>
</dbReference>
<protein>
    <submittedName>
        <fullName evidence="7">Gamma-interferon-inducible lysosomal thiol reductase</fullName>
    </submittedName>
</protein>
<accession>A0A3R7MJI3</accession>
<feature type="chain" id="PRO_5018708373" evidence="6">
    <location>
        <begin position="18"/>
        <end position="208"/>
    </location>
</feature>
<evidence type="ECO:0000256" key="5">
    <source>
        <dbReference type="ARBA" id="ARBA00023180"/>
    </source>
</evidence>
<proteinExistence type="inferred from homology"/>
<evidence type="ECO:0000313" key="8">
    <source>
        <dbReference type="Proteomes" id="UP000283509"/>
    </source>
</evidence>
<evidence type="ECO:0000256" key="3">
    <source>
        <dbReference type="ARBA" id="ARBA00022525"/>
    </source>
</evidence>
<name>A0A3R7MJI3_PENVA</name>
<dbReference type="GO" id="GO:0016671">
    <property type="term" value="F:oxidoreductase activity, acting on a sulfur group of donors, disulfide as acceptor"/>
    <property type="evidence" value="ECO:0007669"/>
    <property type="project" value="InterPro"/>
</dbReference>
<dbReference type="PANTHER" id="PTHR13234">
    <property type="entry name" value="GAMMA-INTERFERON INDUCIBLE LYSOSOMAL THIOL REDUCTASE GILT"/>
    <property type="match status" value="1"/>
</dbReference>
<organism evidence="7 8">
    <name type="scientific">Penaeus vannamei</name>
    <name type="common">Whiteleg shrimp</name>
    <name type="synonym">Litopenaeus vannamei</name>
    <dbReference type="NCBI Taxonomy" id="6689"/>
    <lineage>
        <taxon>Eukaryota</taxon>
        <taxon>Metazoa</taxon>
        <taxon>Ecdysozoa</taxon>
        <taxon>Arthropoda</taxon>
        <taxon>Crustacea</taxon>
        <taxon>Multicrustacea</taxon>
        <taxon>Malacostraca</taxon>
        <taxon>Eumalacostraca</taxon>
        <taxon>Eucarida</taxon>
        <taxon>Decapoda</taxon>
        <taxon>Dendrobranchiata</taxon>
        <taxon>Penaeoidea</taxon>
        <taxon>Penaeidae</taxon>
        <taxon>Penaeus</taxon>
    </lineage>
</organism>
<evidence type="ECO:0000313" key="7">
    <source>
        <dbReference type="EMBL" id="ROT63330.1"/>
    </source>
</evidence>
<sequence>MIARAALAAALLGVALAAVAAPPVTISAYLESLCPDSARFVTEQLYPAWLHLREILALDINFYGKAQTAPRPGGYVFACQHGPGECEGNMMLTCAKKHIPGEDRYMAFVNCVMRELAGVRAGYMEVGVSYQDIANCLNSLEGESLLHQVGEKQRRLNVSISYVPLIFVNKDLLNEVETNLGNQVCEAYRGLKPANCSLYGFSLQTICK</sequence>
<dbReference type="EMBL" id="QCYY01003449">
    <property type="protein sequence ID" value="ROT63330.1"/>
    <property type="molecule type" value="Genomic_DNA"/>
</dbReference>
<evidence type="ECO:0000256" key="4">
    <source>
        <dbReference type="ARBA" id="ARBA00022729"/>
    </source>
</evidence>
<dbReference type="OrthoDB" id="958254at2759"/>
<dbReference type="GO" id="GO:0005576">
    <property type="term" value="C:extracellular region"/>
    <property type="evidence" value="ECO:0007669"/>
    <property type="project" value="UniProtKB-SubCell"/>
</dbReference>
<comment type="similarity">
    <text evidence="2">Belongs to the GILT family.</text>
</comment>
<gene>
    <name evidence="7" type="ORF">C7M84_018781</name>
</gene>
<dbReference type="Proteomes" id="UP000283509">
    <property type="component" value="Unassembled WGS sequence"/>
</dbReference>
<keyword evidence="4 6" id="KW-0732">Signal</keyword>
<evidence type="ECO:0000256" key="1">
    <source>
        <dbReference type="ARBA" id="ARBA00004613"/>
    </source>
</evidence>
<comment type="caution">
    <text evidence="7">The sequence shown here is derived from an EMBL/GenBank/DDBJ whole genome shotgun (WGS) entry which is preliminary data.</text>
</comment>
<reference evidence="7 8" key="1">
    <citation type="submission" date="2018-04" db="EMBL/GenBank/DDBJ databases">
        <authorList>
            <person name="Zhang X."/>
            <person name="Yuan J."/>
            <person name="Li F."/>
            <person name="Xiang J."/>
        </authorList>
    </citation>
    <scope>NUCLEOTIDE SEQUENCE [LARGE SCALE GENOMIC DNA]</scope>
    <source>
        <tissue evidence="7">Muscle</tissue>
    </source>
</reference>
<keyword evidence="3" id="KW-0964">Secreted</keyword>
<reference evidence="7 8" key="2">
    <citation type="submission" date="2019-01" db="EMBL/GenBank/DDBJ databases">
        <title>The decoding of complex shrimp genome reveals the adaptation for benthos swimmer, frequently molting mechanism and breeding impact on genome.</title>
        <authorList>
            <person name="Sun Y."/>
            <person name="Gao Y."/>
            <person name="Yu Y."/>
        </authorList>
    </citation>
    <scope>NUCLEOTIDE SEQUENCE [LARGE SCALE GENOMIC DNA]</scope>
    <source>
        <tissue evidence="7">Muscle</tissue>
    </source>
</reference>
<keyword evidence="5" id="KW-0325">Glycoprotein</keyword>
<dbReference type="AlphaFoldDB" id="A0A3R7MJI3"/>
<feature type="signal peptide" evidence="6">
    <location>
        <begin position="1"/>
        <end position="17"/>
    </location>
</feature>
<keyword evidence="8" id="KW-1185">Reference proteome</keyword>
<dbReference type="PANTHER" id="PTHR13234:SF8">
    <property type="entry name" value="GAMMA-INTERFERON-INDUCIBLE LYSOSOMAL THIOL REDUCTASE"/>
    <property type="match status" value="1"/>
</dbReference>
<comment type="subcellular location">
    <subcellularLocation>
        <location evidence="1">Secreted</location>
    </subcellularLocation>
</comment>
<evidence type="ECO:0000256" key="6">
    <source>
        <dbReference type="SAM" id="SignalP"/>
    </source>
</evidence>